<organism evidence="2 3">
    <name type="scientific">Candidatus Thalassospirochaeta sargassi</name>
    <dbReference type="NCBI Taxonomy" id="3119039"/>
    <lineage>
        <taxon>Bacteria</taxon>
        <taxon>Pseudomonadati</taxon>
        <taxon>Spirochaetota</taxon>
        <taxon>Spirochaetia</taxon>
        <taxon>Spirochaetales</taxon>
        <taxon>Spirochaetaceae</taxon>
        <taxon>Candidatus Thalassospirochaeta</taxon>
    </lineage>
</organism>
<feature type="transmembrane region" description="Helical" evidence="1">
    <location>
        <begin position="36"/>
        <end position="59"/>
    </location>
</feature>
<keyword evidence="1" id="KW-0812">Transmembrane</keyword>
<keyword evidence="1" id="KW-0472">Membrane</keyword>
<dbReference type="EMBL" id="JAQQAL010000017">
    <property type="protein sequence ID" value="MDC7226784.1"/>
    <property type="molecule type" value="Genomic_DNA"/>
</dbReference>
<accession>A0AAJ1ICP5</accession>
<dbReference type="AlphaFoldDB" id="A0AAJ1ICP5"/>
<evidence type="ECO:0000313" key="3">
    <source>
        <dbReference type="Proteomes" id="UP001221217"/>
    </source>
</evidence>
<evidence type="ECO:0000256" key="1">
    <source>
        <dbReference type="SAM" id="Phobius"/>
    </source>
</evidence>
<feature type="transmembrane region" description="Helical" evidence="1">
    <location>
        <begin position="132"/>
        <end position="152"/>
    </location>
</feature>
<evidence type="ECO:0000313" key="2">
    <source>
        <dbReference type="EMBL" id="MDC7226784.1"/>
    </source>
</evidence>
<reference evidence="2 3" key="1">
    <citation type="submission" date="2022-12" db="EMBL/GenBank/DDBJ databases">
        <title>Metagenome assembled genome from gulf of manar.</title>
        <authorList>
            <person name="Kohli P."/>
            <person name="Pk S."/>
            <person name="Venkata Ramana C."/>
            <person name="Sasikala C."/>
        </authorList>
    </citation>
    <scope>NUCLEOTIDE SEQUENCE [LARGE SCALE GENOMIC DNA]</scope>
    <source>
        <strain evidence="2">JB008</strain>
    </source>
</reference>
<proteinExistence type="predicted"/>
<feature type="transmembrane region" description="Helical" evidence="1">
    <location>
        <begin position="102"/>
        <end position="120"/>
    </location>
</feature>
<keyword evidence="1" id="KW-1133">Transmembrane helix</keyword>
<protein>
    <submittedName>
        <fullName evidence="2">Uncharacterized protein</fullName>
    </submittedName>
</protein>
<feature type="transmembrane region" description="Helical" evidence="1">
    <location>
        <begin position="71"/>
        <end position="90"/>
    </location>
</feature>
<sequence>MDYIVARDLNSLYIILDIIWLVVLTVIFLYSGKKQAVIVGVLAGLLYFIVDYGGFYMLAGTRSVEGAPTGLFLFWLSMSYGFTNFTWIWLLLENDGHQLEWSLLPIIGWLGVGLLAQNFGTNFHQIHIQRYVGSYHGIMAAILTVGYLILIIRNLNSKHGQAPIARLIIIGIGVQFAWEAVLLLTGIRPAGVRPLIINSLIETNLGMPYIYLIELKLNNKTD</sequence>
<name>A0AAJ1ICP5_9SPIO</name>
<feature type="transmembrane region" description="Helical" evidence="1">
    <location>
        <begin position="164"/>
        <end position="184"/>
    </location>
</feature>
<comment type="caution">
    <text evidence="2">The sequence shown here is derived from an EMBL/GenBank/DDBJ whole genome shotgun (WGS) entry which is preliminary data.</text>
</comment>
<dbReference type="Proteomes" id="UP001221217">
    <property type="component" value="Unassembled WGS sequence"/>
</dbReference>
<feature type="transmembrane region" description="Helical" evidence="1">
    <location>
        <begin position="12"/>
        <end position="30"/>
    </location>
</feature>
<gene>
    <name evidence="2" type="ORF">PQJ61_08460</name>
</gene>